<dbReference type="PANTHER" id="PTHR15549">
    <property type="entry name" value="PAIRED IMMUNOGLOBULIN-LIKE TYPE 2 RECEPTOR"/>
    <property type="match status" value="1"/>
</dbReference>
<dbReference type="GO" id="GO:0071944">
    <property type="term" value="C:cell periphery"/>
    <property type="evidence" value="ECO:0007669"/>
    <property type="project" value="UniProtKB-ARBA"/>
</dbReference>
<name>A0A1C1CFS0_9EURO</name>
<gene>
    <name evidence="7" type="ORF">CLCR_02431</name>
</gene>
<dbReference type="OrthoDB" id="3065412at2759"/>
<feature type="compositionally biased region" description="Polar residues" evidence="5">
    <location>
        <begin position="332"/>
        <end position="341"/>
    </location>
</feature>
<protein>
    <submittedName>
        <fullName evidence="7">Uncharacterized protein</fullName>
    </submittedName>
</protein>
<accession>A0A1C1CFS0</accession>
<dbReference type="GO" id="GO:0016020">
    <property type="term" value="C:membrane"/>
    <property type="evidence" value="ECO:0007669"/>
    <property type="project" value="UniProtKB-SubCell"/>
</dbReference>
<evidence type="ECO:0000256" key="4">
    <source>
        <dbReference type="ARBA" id="ARBA00023136"/>
    </source>
</evidence>
<dbReference type="VEuPathDB" id="FungiDB:CLCR_02431"/>
<sequence>MLTFPDGGSIEVPLVGCSDDRPECCPSLNFTNPKPEETGSASAAATDSSGEGEDEEHTTSWTGTTPSPTPTGVISMLSEAPLTVYGQVLVGNYPPCVSILTTAITPDSEVLASITSAVIASLATASTTTTAVPTSDRVFALGLPCAEEVEDDEHHNHTHLSTGAKAGIGAGVGVAGLLIIGFLWGCLAVRHRRRKKMKALQAANTAAGGPIRAESGAYIATQGDPKHMSVATTGIDSPMMQQQQLYGTPSQHGFSPAFGYGAPQMQPAMVQHDQYGNPYGIQPIGMGYPGMSPYPQSQSPPPPFYASGGTYDQGHYKPPAEVAGDVMHPVPTNRQSTGMSDTQSQVTSTTAVTGSHHQQGGEPRPPAELSSQGSVRY</sequence>
<keyword evidence="3 6" id="KW-1133">Transmembrane helix</keyword>
<feature type="compositionally biased region" description="Low complexity" evidence="5">
    <location>
        <begin position="38"/>
        <end position="49"/>
    </location>
</feature>
<feature type="transmembrane region" description="Helical" evidence="6">
    <location>
        <begin position="166"/>
        <end position="189"/>
    </location>
</feature>
<feature type="region of interest" description="Disordered" evidence="5">
    <location>
        <begin position="26"/>
        <end position="70"/>
    </location>
</feature>
<feature type="region of interest" description="Disordered" evidence="5">
    <location>
        <begin position="292"/>
        <end position="377"/>
    </location>
</feature>
<keyword evidence="4 6" id="KW-0472">Membrane</keyword>
<keyword evidence="8" id="KW-1185">Reference proteome</keyword>
<feature type="compositionally biased region" description="Low complexity" evidence="5">
    <location>
        <begin position="342"/>
        <end position="353"/>
    </location>
</feature>
<feature type="compositionally biased region" description="Low complexity" evidence="5">
    <location>
        <begin position="59"/>
        <end position="70"/>
    </location>
</feature>
<evidence type="ECO:0000313" key="8">
    <source>
        <dbReference type="Proteomes" id="UP000094526"/>
    </source>
</evidence>
<evidence type="ECO:0000313" key="7">
    <source>
        <dbReference type="EMBL" id="OCT47349.1"/>
    </source>
</evidence>
<reference evidence="8" key="1">
    <citation type="submission" date="2015-07" db="EMBL/GenBank/DDBJ databases">
        <authorList>
            <person name="Teixeira M.M."/>
            <person name="Souza R.C."/>
            <person name="Almeida L.G."/>
            <person name="Vicente V.A."/>
            <person name="de Hoog S."/>
            <person name="Bocca A.L."/>
            <person name="de Almeida S.R."/>
            <person name="Vasconcelos A.T."/>
            <person name="Felipe M.S."/>
        </authorList>
    </citation>
    <scope>NUCLEOTIDE SEQUENCE [LARGE SCALE GENOMIC DNA]</scope>
    <source>
        <strain evidence="8">KSF</strain>
    </source>
</reference>
<proteinExistence type="predicted"/>
<evidence type="ECO:0000256" key="2">
    <source>
        <dbReference type="ARBA" id="ARBA00022692"/>
    </source>
</evidence>
<evidence type="ECO:0000256" key="1">
    <source>
        <dbReference type="ARBA" id="ARBA00004167"/>
    </source>
</evidence>
<evidence type="ECO:0000256" key="6">
    <source>
        <dbReference type="SAM" id="Phobius"/>
    </source>
</evidence>
<organism evidence="7 8">
    <name type="scientific">Cladophialophora carrionii</name>
    <dbReference type="NCBI Taxonomy" id="86049"/>
    <lineage>
        <taxon>Eukaryota</taxon>
        <taxon>Fungi</taxon>
        <taxon>Dikarya</taxon>
        <taxon>Ascomycota</taxon>
        <taxon>Pezizomycotina</taxon>
        <taxon>Eurotiomycetes</taxon>
        <taxon>Chaetothyriomycetidae</taxon>
        <taxon>Chaetothyriales</taxon>
        <taxon>Herpotrichiellaceae</taxon>
        <taxon>Cladophialophora</taxon>
    </lineage>
</organism>
<evidence type="ECO:0000256" key="5">
    <source>
        <dbReference type="SAM" id="MobiDB-lite"/>
    </source>
</evidence>
<dbReference type="AlphaFoldDB" id="A0A1C1CFS0"/>
<keyword evidence="2 6" id="KW-0812">Transmembrane</keyword>
<dbReference type="VEuPathDB" id="FungiDB:G647_02088"/>
<comment type="subcellular location">
    <subcellularLocation>
        <location evidence="1">Membrane</location>
        <topology evidence="1">Single-pass membrane protein</topology>
    </subcellularLocation>
</comment>
<dbReference type="STRING" id="86049.A0A1C1CFS0"/>
<dbReference type="EMBL" id="LGRB01000014">
    <property type="protein sequence ID" value="OCT47349.1"/>
    <property type="molecule type" value="Genomic_DNA"/>
</dbReference>
<dbReference type="Proteomes" id="UP000094526">
    <property type="component" value="Unassembled WGS sequence"/>
</dbReference>
<dbReference type="InterPro" id="IPR051694">
    <property type="entry name" value="Immunoregulatory_rcpt-like"/>
</dbReference>
<comment type="caution">
    <text evidence="7">The sequence shown here is derived from an EMBL/GenBank/DDBJ whole genome shotgun (WGS) entry which is preliminary data.</text>
</comment>
<evidence type="ECO:0000256" key="3">
    <source>
        <dbReference type="ARBA" id="ARBA00022989"/>
    </source>
</evidence>